<evidence type="ECO:0000256" key="1">
    <source>
        <dbReference type="SAM" id="MobiDB-lite"/>
    </source>
</evidence>
<dbReference type="PANTHER" id="PTHR22045:SF6">
    <property type="entry name" value="PROLINE AND SERINE-RICH PROTEIN 3"/>
    <property type="match status" value="1"/>
</dbReference>
<dbReference type="PANTHER" id="PTHR22045">
    <property type="entry name" value="PROLINE AND SERINE-RICH PROTEIN 3"/>
    <property type="match status" value="1"/>
</dbReference>
<evidence type="ECO:0000313" key="2">
    <source>
        <dbReference type="EMBL" id="GCB60732.1"/>
    </source>
</evidence>
<dbReference type="STRING" id="75743.A0A401NIM6"/>
<name>A0A401NIM6_SCYTO</name>
<comment type="caution">
    <text evidence="2">The sequence shown here is derived from an EMBL/GenBank/DDBJ whole genome shotgun (WGS) entry which is preliminary data.</text>
</comment>
<dbReference type="InterPro" id="IPR037646">
    <property type="entry name" value="PROSER3"/>
</dbReference>
<feature type="compositionally biased region" description="Polar residues" evidence="1">
    <location>
        <begin position="494"/>
        <end position="504"/>
    </location>
</feature>
<feature type="compositionally biased region" description="Basic and acidic residues" evidence="1">
    <location>
        <begin position="34"/>
        <end position="43"/>
    </location>
</feature>
<feature type="compositionally biased region" description="Polar residues" evidence="1">
    <location>
        <begin position="547"/>
        <end position="578"/>
    </location>
</feature>
<proteinExistence type="predicted"/>
<feature type="region of interest" description="Disordered" evidence="1">
    <location>
        <begin position="524"/>
        <end position="629"/>
    </location>
</feature>
<feature type="compositionally biased region" description="Low complexity" evidence="1">
    <location>
        <begin position="71"/>
        <end position="88"/>
    </location>
</feature>
<gene>
    <name evidence="2" type="ORF">scyTo_0012791</name>
</gene>
<feature type="non-terminal residue" evidence="2">
    <location>
        <position position="1"/>
    </location>
</feature>
<dbReference type="OMA" id="SPPGFFW"/>
<accession>A0A401NIM6</accession>
<dbReference type="EMBL" id="BFAA01006295">
    <property type="protein sequence ID" value="GCB60732.1"/>
    <property type="molecule type" value="Genomic_DNA"/>
</dbReference>
<feature type="region of interest" description="Disordered" evidence="1">
    <location>
        <begin position="454"/>
        <end position="506"/>
    </location>
</feature>
<keyword evidence="3" id="KW-1185">Reference proteome</keyword>
<dbReference type="OrthoDB" id="9944770at2759"/>
<feature type="compositionally biased region" description="Polar residues" evidence="1">
    <location>
        <begin position="646"/>
        <end position="662"/>
    </location>
</feature>
<evidence type="ECO:0000313" key="3">
    <source>
        <dbReference type="Proteomes" id="UP000288216"/>
    </source>
</evidence>
<feature type="compositionally biased region" description="Basic residues" evidence="1">
    <location>
        <begin position="18"/>
        <end position="33"/>
    </location>
</feature>
<dbReference type="AlphaFoldDB" id="A0A401NIM6"/>
<reference evidence="2 3" key="1">
    <citation type="journal article" date="2018" name="Nat. Ecol. Evol.">
        <title>Shark genomes provide insights into elasmobranch evolution and the origin of vertebrates.</title>
        <authorList>
            <person name="Hara Y"/>
            <person name="Yamaguchi K"/>
            <person name="Onimaru K"/>
            <person name="Kadota M"/>
            <person name="Koyanagi M"/>
            <person name="Keeley SD"/>
            <person name="Tatsumi K"/>
            <person name="Tanaka K"/>
            <person name="Motone F"/>
            <person name="Kageyama Y"/>
            <person name="Nozu R"/>
            <person name="Adachi N"/>
            <person name="Nishimura O"/>
            <person name="Nakagawa R"/>
            <person name="Tanegashima C"/>
            <person name="Kiyatake I"/>
            <person name="Matsumoto R"/>
            <person name="Murakumo K"/>
            <person name="Nishida K"/>
            <person name="Terakita A"/>
            <person name="Kuratani S"/>
            <person name="Sato K"/>
            <person name="Hyodo S Kuraku.S."/>
        </authorList>
    </citation>
    <scope>NUCLEOTIDE SEQUENCE [LARGE SCALE GENOMIC DNA]</scope>
</reference>
<feature type="region of interest" description="Disordered" evidence="1">
    <location>
        <begin position="1"/>
        <end position="99"/>
    </location>
</feature>
<evidence type="ECO:0008006" key="4">
    <source>
        <dbReference type="Google" id="ProtNLM"/>
    </source>
</evidence>
<feature type="region of interest" description="Disordered" evidence="1">
    <location>
        <begin position="641"/>
        <end position="676"/>
    </location>
</feature>
<sequence>SSVFLQGNPFGEFPLFRSHYHPSSPHRRPHRRGKVVEPGKCQRLEPVLGPPSPQNLPGLTERLTAQREMASSLEESWPSTESSTTVTPEEVEGGQSRAVSTGRLLASREALRTDADWSESPKDIPMESSIIAKYIQRFRHGQPLSREDRERAAAEHCRENTEFWWLINSPPSNSTPTQDTNQFNQEIRPFSTEGGVFGDHSPLQLSRFGSLPGKISLPSLPDSSVALLKSVLHSGGEASQLEPLDQETVHLQEKANRLLERSVSSSSSAIAVSSDGVGSPSVSDTIERVSLRPTCSPLCEPTAGRPHVSGISLQRGDITVKQIPTVPNSLYPVRVPLLSALPEDDILYQWRLQRKMEAARESQWPLLPKRNSHSPPVRLDRPIAGCNEDAHEDRMMVKVPSPQSYWKGDENPSGAPTHCVKTKPVIGAVVNKPALNLSTREPVFAEPLPVHGPVCLQPAGDGQHSDPDVMDTGQGEGGGVERGPADKGQRPAESLSSQSLTEGGQHSAGAAVGKLLGRVACPERCPSNATERRGRKYQRSCDKRGQNHGSKICSTTPSTLPQFQKPGNSEPQQDTRSLPSLGHLAPRRYRSDLGQESSSDEAWSPSPDSPHAGIVHAARKGGPGSCAQSNVHHVLGQVVSERMFSPPSNQLASKKPKSSSQARGEHVPPPPIPGIRQAPQAVAQLLEEAEESDGVEFEEDLLLQVLRQQRDWVKQQLREADTRLMMLKDHNGGSQTDQ</sequence>
<protein>
    <recommendedName>
        <fullName evidence="4">Proline and serine rich 3</fullName>
    </recommendedName>
</protein>
<organism evidence="2 3">
    <name type="scientific">Scyliorhinus torazame</name>
    <name type="common">Cloudy catshark</name>
    <name type="synonym">Catulus torazame</name>
    <dbReference type="NCBI Taxonomy" id="75743"/>
    <lineage>
        <taxon>Eukaryota</taxon>
        <taxon>Metazoa</taxon>
        <taxon>Chordata</taxon>
        <taxon>Craniata</taxon>
        <taxon>Vertebrata</taxon>
        <taxon>Chondrichthyes</taxon>
        <taxon>Elasmobranchii</taxon>
        <taxon>Galeomorphii</taxon>
        <taxon>Galeoidea</taxon>
        <taxon>Carcharhiniformes</taxon>
        <taxon>Scyliorhinidae</taxon>
        <taxon>Scyliorhinus</taxon>
    </lineage>
</organism>
<dbReference type="Proteomes" id="UP000288216">
    <property type="component" value="Unassembled WGS sequence"/>
</dbReference>